<evidence type="ECO:0008006" key="10">
    <source>
        <dbReference type="Google" id="ProtNLM"/>
    </source>
</evidence>
<protein>
    <recommendedName>
        <fullName evidence="10">DUF4870 domain-containing protein</fullName>
    </recommendedName>
</protein>
<dbReference type="RefSeq" id="WP_066428192.1">
    <property type="nucleotide sequence ID" value="NZ_CP014227.1"/>
</dbReference>
<comment type="subcellular location">
    <subcellularLocation>
        <location evidence="1">Membrane</location>
        <topology evidence="1">Multi-pass membrane protein</topology>
    </subcellularLocation>
</comment>
<evidence type="ECO:0000313" key="7">
    <source>
        <dbReference type="EMBL" id="SNV09131.1"/>
    </source>
</evidence>
<keyword evidence="4 5" id="KW-0472">Membrane</keyword>
<evidence type="ECO:0000313" key="6">
    <source>
        <dbReference type="EMBL" id="AMD84581.1"/>
    </source>
</evidence>
<reference evidence="7 9" key="2">
    <citation type="submission" date="2017-06" db="EMBL/GenBank/DDBJ databases">
        <authorList>
            <consortium name="Pathogen Informatics"/>
        </authorList>
    </citation>
    <scope>NUCLEOTIDE SEQUENCE [LARGE SCALE GENOMIC DNA]</scope>
    <source>
        <strain evidence="7 9">NCTC12947</strain>
    </source>
</reference>
<feature type="transmembrane region" description="Helical" evidence="5">
    <location>
        <begin position="70"/>
        <end position="91"/>
    </location>
</feature>
<sequence length="143" mass="16490">MIAIKQLDARVSEGDKERATNSYLMSVMALLAGAPLPIVNVAATFFFLLAYRKASYFVRWHCHQAMVSQLAVFMVNTITFWWTFSILFGNNELSNKYIAYLIVAFVFNVIEFIGTVYTMVEVRKGRHIAWWLYADITDLMVKN</sequence>
<evidence type="ECO:0000256" key="3">
    <source>
        <dbReference type="ARBA" id="ARBA00022989"/>
    </source>
</evidence>
<dbReference type="EMBL" id="CP014227">
    <property type="protein sequence ID" value="AMD84581.1"/>
    <property type="molecule type" value="Genomic_DNA"/>
</dbReference>
<dbReference type="KEGG" id="chg:AXF12_03035"/>
<dbReference type="Proteomes" id="UP000215539">
    <property type="component" value="Chromosome 1"/>
</dbReference>
<dbReference type="EMBL" id="LT906449">
    <property type="protein sequence ID" value="SNV09131.1"/>
    <property type="molecule type" value="Genomic_DNA"/>
</dbReference>
<name>A0AAX2GXF3_9FLAO</name>
<dbReference type="InterPro" id="IPR019109">
    <property type="entry name" value="MamF_MmsF"/>
</dbReference>
<organism evidence="7 9">
    <name type="scientific">Capnocytophaga haemolytica</name>
    <dbReference type="NCBI Taxonomy" id="45243"/>
    <lineage>
        <taxon>Bacteria</taxon>
        <taxon>Pseudomonadati</taxon>
        <taxon>Bacteroidota</taxon>
        <taxon>Flavobacteriia</taxon>
        <taxon>Flavobacteriales</taxon>
        <taxon>Flavobacteriaceae</taxon>
        <taxon>Capnocytophaga</taxon>
    </lineage>
</organism>
<dbReference type="Proteomes" id="UP000065822">
    <property type="component" value="Chromosome"/>
</dbReference>
<proteinExistence type="predicted"/>
<evidence type="ECO:0000313" key="9">
    <source>
        <dbReference type="Proteomes" id="UP000215539"/>
    </source>
</evidence>
<dbReference type="AlphaFoldDB" id="A0AAX2GXF3"/>
<dbReference type="Pfam" id="PF09685">
    <property type="entry name" value="MamF_MmsF"/>
    <property type="match status" value="1"/>
</dbReference>
<evidence type="ECO:0000256" key="4">
    <source>
        <dbReference type="ARBA" id="ARBA00023136"/>
    </source>
</evidence>
<evidence type="ECO:0000256" key="1">
    <source>
        <dbReference type="ARBA" id="ARBA00004141"/>
    </source>
</evidence>
<keyword evidence="2 5" id="KW-0812">Transmembrane</keyword>
<feature type="transmembrane region" description="Helical" evidence="5">
    <location>
        <begin position="23"/>
        <end position="49"/>
    </location>
</feature>
<evidence type="ECO:0000256" key="5">
    <source>
        <dbReference type="SAM" id="Phobius"/>
    </source>
</evidence>
<feature type="transmembrane region" description="Helical" evidence="5">
    <location>
        <begin position="97"/>
        <end position="120"/>
    </location>
</feature>
<evidence type="ECO:0000313" key="8">
    <source>
        <dbReference type="Proteomes" id="UP000065822"/>
    </source>
</evidence>
<keyword evidence="8" id="KW-1185">Reference proteome</keyword>
<evidence type="ECO:0000256" key="2">
    <source>
        <dbReference type="ARBA" id="ARBA00022692"/>
    </source>
</evidence>
<reference evidence="6 8" key="1">
    <citation type="submission" date="2016-02" db="EMBL/GenBank/DDBJ databases">
        <authorList>
            <person name="Holder M.E."/>
            <person name="Ajami N.J."/>
            <person name="Petrosino J.F."/>
        </authorList>
    </citation>
    <scope>NUCLEOTIDE SEQUENCE [LARGE SCALE GENOMIC DNA]</scope>
    <source>
        <strain evidence="6 8">CCUG 32990</strain>
    </source>
</reference>
<accession>A0AAX2GXF3</accession>
<keyword evidence="3 5" id="KW-1133">Transmembrane helix</keyword>
<gene>
    <name evidence="6" type="ORF">AXF12_03035</name>
    <name evidence="7" type="ORF">SAMEA44541418_01133</name>
</gene>